<accession>A0AA50H4U1</accession>
<feature type="domain" description="CASTOR ACT" evidence="2">
    <location>
        <begin position="70"/>
        <end position="126"/>
    </location>
</feature>
<evidence type="ECO:0000313" key="3">
    <source>
        <dbReference type="EMBL" id="WLR98114.1"/>
    </source>
</evidence>
<organism evidence="3 4">
    <name type="scientific">Shinella sumterensis</name>
    <dbReference type="NCBI Taxonomy" id="1967501"/>
    <lineage>
        <taxon>Bacteria</taxon>
        <taxon>Pseudomonadati</taxon>
        <taxon>Pseudomonadota</taxon>
        <taxon>Alphaproteobacteria</taxon>
        <taxon>Hyphomicrobiales</taxon>
        <taxon>Rhizobiaceae</taxon>
        <taxon>Shinella</taxon>
    </lineage>
</organism>
<dbReference type="Gene3D" id="3.30.2130.10">
    <property type="entry name" value="VC0802-like"/>
    <property type="match status" value="1"/>
</dbReference>
<dbReference type="Pfam" id="PF13840">
    <property type="entry name" value="ACT_7"/>
    <property type="match status" value="1"/>
</dbReference>
<proteinExistence type="predicted"/>
<reference evidence="3 4" key="1">
    <citation type="submission" date="2023-08" db="EMBL/GenBank/DDBJ databases">
        <title>Pathogen: clinical or host-associated sample.</title>
        <authorList>
            <person name="Hergert J."/>
            <person name="Casey R."/>
            <person name="Wagner J."/>
            <person name="Young E.L."/>
            <person name="Oakeson K.F."/>
        </authorList>
    </citation>
    <scope>NUCLEOTIDE SEQUENCE [LARGE SCALE GENOMIC DNA]</scope>
    <source>
        <strain evidence="3 4">1760953</strain>
    </source>
</reference>
<dbReference type="InterPro" id="IPR018717">
    <property type="entry name" value="DUF2241"/>
</dbReference>
<name>A0AA50H4U1_9HYPH</name>
<feature type="domain" description="DUF2241" evidence="1">
    <location>
        <begin position="2"/>
        <end position="64"/>
    </location>
</feature>
<dbReference type="PANTHER" id="PTHR39199">
    <property type="entry name" value="BLR5128 PROTEIN"/>
    <property type="match status" value="1"/>
</dbReference>
<dbReference type="Proteomes" id="UP001234585">
    <property type="component" value="Chromosome"/>
</dbReference>
<evidence type="ECO:0000259" key="2">
    <source>
        <dbReference type="Pfam" id="PF13840"/>
    </source>
</evidence>
<dbReference type="RefSeq" id="WP_306037935.1">
    <property type="nucleotide sequence ID" value="NZ_CP132302.1"/>
</dbReference>
<dbReference type="InterPro" id="IPR027795">
    <property type="entry name" value="CASTOR_ACT_dom"/>
</dbReference>
<sequence>MTGVTDLAALIETMEPVLVEGRFVYACVPAGELADYLGRAPLGMFREQEGVTLILPAEAAADLAVSPPMRMITLTVHSSLAAVGLTAAFATALTAEGISANVVAGYHHDHIFVPERQAEQALAALRALSRRAREKGEAG</sequence>
<dbReference type="SUPFAM" id="SSF55021">
    <property type="entry name" value="ACT-like"/>
    <property type="match status" value="2"/>
</dbReference>
<dbReference type="InterPro" id="IPR045865">
    <property type="entry name" value="ACT-like_dom_sf"/>
</dbReference>
<dbReference type="Pfam" id="PF10000">
    <property type="entry name" value="ACT_3"/>
    <property type="match status" value="1"/>
</dbReference>
<keyword evidence="4" id="KW-1185">Reference proteome</keyword>
<dbReference type="AlphaFoldDB" id="A0AA50H4U1"/>
<gene>
    <name evidence="3" type="ORF">Q9313_03535</name>
</gene>
<evidence type="ECO:0000313" key="4">
    <source>
        <dbReference type="Proteomes" id="UP001234585"/>
    </source>
</evidence>
<dbReference type="PANTHER" id="PTHR39199:SF1">
    <property type="entry name" value="BLR5128 PROTEIN"/>
    <property type="match status" value="1"/>
</dbReference>
<protein>
    <submittedName>
        <fullName evidence="3">ACT domain-containing protein</fullName>
    </submittedName>
</protein>
<evidence type="ECO:0000259" key="1">
    <source>
        <dbReference type="Pfam" id="PF10000"/>
    </source>
</evidence>
<dbReference type="EMBL" id="CP132302">
    <property type="protein sequence ID" value="WLR98114.1"/>
    <property type="molecule type" value="Genomic_DNA"/>
</dbReference>